<sequence length="103" mass="11875">MSSKSYPLRLPENLLKLAEIRSKEERVDKSTALRQLMYEGAENYVLELIGKGRLSIGRGAEILERAPYEIYRLAEEKDVDIGATMEQYKKGKRIAERKIEAEE</sequence>
<organism evidence="1 2">
    <name type="scientific">candidate division MSBL1 archaeon SCGC-AAA259I14</name>
    <dbReference type="NCBI Taxonomy" id="1698268"/>
    <lineage>
        <taxon>Archaea</taxon>
        <taxon>Methanobacteriati</taxon>
        <taxon>Methanobacteriota</taxon>
        <taxon>candidate division MSBL1</taxon>
    </lineage>
</organism>
<evidence type="ECO:0000313" key="2">
    <source>
        <dbReference type="Proteomes" id="UP000070414"/>
    </source>
</evidence>
<comment type="caution">
    <text evidence="1">The sequence shown here is derived from an EMBL/GenBank/DDBJ whole genome shotgun (WGS) entry which is preliminary data.</text>
</comment>
<protein>
    <recommendedName>
        <fullName evidence="3">Ribbon-helix-helix protein CopG domain-containing protein</fullName>
    </recommendedName>
</protein>
<proteinExistence type="predicted"/>
<dbReference type="AlphaFoldDB" id="A0A133UTT1"/>
<accession>A0A133UTT1</accession>
<dbReference type="EMBL" id="LHXS01000009">
    <property type="protein sequence ID" value="KXA97547.1"/>
    <property type="molecule type" value="Genomic_DNA"/>
</dbReference>
<evidence type="ECO:0000313" key="1">
    <source>
        <dbReference type="EMBL" id="KXA97547.1"/>
    </source>
</evidence>
<dbReference type="Proteomes" id="UP000070414">
    <property type="component" value="Unassembled WGS sequence"/>
</dbReference>
<keyword evidence="2" id="KW-1185">Reference proteome</keyword>
<evidence type="ECO:0008006" key="3">
    <source>
        <dbReference type="Google" id="ProtNLM"/>
    </source>
</evidence>
<gene>
    <name evidence="1" type="ORF">AKJ38_00820</name>
</gene>
<name>A0A133UTT1_9EURY</name>
<reference evidence="1 2" key="1">
    <citation type="journal article" date="2016" name="Sci. Rep.">
        <title>Metabolic traits of an uncultured archaeal lineage -MSBL1- from brine pools of the Red Sea.</title>
        <authorList>
            <person name="Mwirichia R."/>
            <person name="Alam I."/>
            <person name="Rashid M."/>
            <person name="Vinu M."/>
            <person name="Ba-Alawi W."/>
            <person name="Anthony Kamau A."/>
            <person name="Kamanda Ngugi D."/>
            <person name="Goker M."/>
            <person name="Klenk H.P."/>
            <person name="Bajic V."/>
            <person name="Stingl U."/>
        </authorList>
    </citation>
    <scope>NUCLEOTIDE SEQUENCE [LARGE SCALE GENOMIC DNA]</scope>
    <source>
        <strain evidence="1">SCGC-AAA259I14</strain>
    </source>
</reference>